<keyword evidence="2" id="KW-1185">Reference proteome</keyword>
<comment type="caution">
    <text evidence="1">The sequence shown here is derived from an EMBL/GenBank/DDBJ whole genome shotgun (WGS) entry which is preliminary data.</text>
</comment>
<name>A0A2M8WN74_9RHOB</name>
<dbReference type="Proteomes" id="UP000228531">
    <property type="component" value="Unassembled WGS sequence"/>
</dbReference>
<dbReference type="RefSeq" id="WP_100367195.1">
    <property type="nucleotide sequence ID" value="NZ_PGTY01000001.1"/>
</dbReference>
<sequence>MQIAFHIGANCTDEDRLLKSTLKNADTLLQHGIAVPGPGKYRKLIREAIETVAEGAPATGARDVLLDAIVEDDDVTRLVLSNDNFITIPKRIFDHSVFYHQAEKKLRGLHSLFPDDDISLFLGLRHPASFLQETATRAGMQSLRHYLGVLSPLEVLWSDVIQRIKLAAPATPLYVWCNEDTPLIWEELIRLFAGVAADTPITGQFDVLSNIISPAGMQALQTRIADIGPEDIDARQTLIADILEAHALPDLVEDSITLPELDDAVVDAMSAAYEADLEIIADMEGVELILPFD</sequence>
<gene>
    <name evidence="1" type="ORF">BC777_1218</name>
</gene>
<evidence type="ECO:0000313" key="1">
    <source>
        <dbReference type="EMBL" id="PJI92369.1"/>
    </source>
</evidence>
<protein>
    <submittedName>
        <fullName evidence="1">Uncharacterized protein</fullName>
    </submittedName>
</protein>
<proteinExistence type="predicted"/>
<accession>A0A2M8WN74</accession>
<evidence type="ECO:0000313" key="2">
    <source>
        <dbReference type="Proteomes" id="UP000228531"/>
    </source>
</evidence>
<dbReference type="OrthoDB" id="7816979at2"/>
<organism evidence="1 2">
    <name type="scientific">Yoonia maricola</name>
    <dbReference type="NCBI Taxonomy" id="420999"/>
    <lineage>
        <taxon>Bacteria</taxon>
        <taxon>Pseudomonadati</taxon>
        <taxon>Pseudomonadota</taxon>
        <taxon>Alphaproteobacteria</taxon>
        <taxon>Rhodobacterales</taxon>
        <taxon>Paracoccaceae</taxon>
        <taxon>Yoonia</taxon>
    </lineage>
</organism>
<dbReference type="EMBL" id="PGTY01000001">
    <property type="protein sequence ID" value="PJI92369.1"/>
    <property type="molecule type" value="Genomic_DNA"/>
</dbReference>
<reference evidence="1 2" key="1">
    <citation type="submission" date="2017-11" db="EMBL/GenBank/DDBJ databases">
        <title>Genomic Encyclopedia of Archaeal and Bacterial Type Strains, Phase II (KMG-II): From Individual Species to Whole Genera.</title>
        <authorList>
            <person name="Goeker M."/>
        </authorList>
    </citation>
    <scope>NUCLEOTIDE SEQUENCE [LARGE SCALE GENOMIC DNA]</scope>
    <source>
        <strain evidence="1 2">DSM 29128</strain>
    </source>
</reference>
<dbReference type="AlphaFoldDB" id="A0A2M8WN74"/>